<dbReference type="Gene3D" id="1.10.150.120">
    <property type="entry name" value="[2Fe-2S]-binding domain"/>
    <property type="match status" value="1"/>
</dbReference>
<dbReference type="SUPFAM" id="SSF56176">
    <property type="entry name" value="FAD-binding/transporter-associated domain-like"/>
    <property type="match status" value="1"/>
</dbReference>
<keyword evidence="12" id="KW-1185">Reference proteome</keyword>
<dbReference type="Pfam" id="PF01799">
    <property type="entry name" value="Fer2_2"/>
    <property type="match status" value="1"/>
</dbReference>
<dbReference type="SUPFAM" id="SSF56003">
    <property type="entry name" value="Molybdenum cofactor-binding domain"/>
    <property type="match status" value="1"/>
</dbReference>
<evidence type="ECO:0000313" key="11">
    <source>
        <dbReference type="EMBL" id="GMA34582.1"/>
    </source>
</evidence>
<dbReference type="SUPFAM" id="SSF54292">
    <property type="entry name" value="2Fe-2S ferredoxin-like"/>
    <property type="match status" value="1"/>
</dbReference>
<keyword evidence="6" id="KW-0560">Oxidoreductase</keyword>
<proteinExistence type="inferred from homology"/>
<dbReference type="InterPro" id="IPR036010">
    <property type="entry name" value="2Fe-2S_ferredoxin-like_sf"/>
</dbReference>
<keyword evidence="4" id="KW-0500">Molybdenum</keyword>
<evidence type="ECO:0000256" key="8">
    <source>
        <dbReference type="SAM" id="MobiDB-lite"/>
    </source>
</evidence>
<dbReference type="SUPFAM" id="SSF54665">
    <property type="entry name" value="CO dehydrogenase molybdoprotein N-domain-like"/>
    <property type="match status" value="1"/>
</dbReference>
<evidence type="ECO:0000259" key="9">
    <source>
        <dbReference type="PROSITE" id="PS51085"/>
    </source>
</evidence>
<evidence type="ECO:0000313" key="12">
    <source>
        <dbReference type="Proteomes" id="UP001157125"/>
    </source>
</evidence>
<evidence type="ECO:0000256" key="3">
    <source>
        <dbReference type="ARBA" id="ARBA00006849"/>
    </source>
</evidence>
<dbReference type="Pfam" id="PF01315">
    <property type="entry name" value="Ald_Xan_dh_C"/>
    <property type="match status" value="1"/>
</dbReference>
<feature type="compositionally biased region" description="Basic residues" evidence="8">
    <location>
        <begin position="682"/>
        <end position="691"/>
    </location>
</feature>
<dbReference type="InterPro" id="IPR001041">
    <property type="entry name" value="2Fe-2S_ferredoxin-type"/>
</dbReference>
<dbReference type="SMART" id="SM01008">
    <property type="entry name" value="Ald_Xan_dh_C"/>
    <property type="match status" value="1"/>
</dbReference>
<evidence type="ECO:0000256" key="7">
    <source>
        <dbReference type="ARBA" id="ARBA00023004"/>
    </source>
</evidence>
<keyword evidence="7" id="KW-0408">Iron</keyword>
<evidence type="ECO:0000256" key="2">
    <source>
        <dbReference type="ARBA" id="ARBA00001974"/>
    </source>
</evidence>
<dbReference type="PROSITE" id="PS51085">
    <property type="entry name" value="2FE2S_FER_2"/>
    <property type="match status" value="1"/>
</dbReference>
<dbReference type="PANTHER" id="PTHR11908">
    <property type="entry name" value="XANTHINE DEHYDROGENASE"/>
    <property type="match status" value="1"/>
</dbReference>
<dbReference type="EMBL" id="BSUN01000001">
    <property type="protein sequence ID" value="GMA34582.1"/>
    <property type="molecule type" value="Genomic_DNA"/>
</dbReference>
<evidence type="ECO:0000256" key="4">
    <source>
        <dbReference type="ARBA" id="ARBA00022505"/>
    </source>
</evidence>
<dbReference type="InterPro" id="IPR016208">
    <property type="entry name" value="Ald_Oxase/xanthine_DH-like"/>
</dbReference>
<evidence type="ECO:0000256" key="6">
    <source>
        <dbReference type="ARBA" id="ARBA00023002"/>
    </source>
</evidence>
<dbReference type="InterPro" id="IPR012675">
    <property type="entry name" value="Beta-grasp_dom_sf"/>
</dbReference>
<dbReference type="SUPFAM" id="SSF47741">
    <property type="entry name" value="CO dehydrogenase ISP C-domain like"/>
    <property type="match status" value="1"/>
</dbReference>
<dbReference type="Pfam" id="PF02738">
    <property type="entry name" value="MoCoBD_1"/>
    <property type="match status" value="1"/>
</dbReference>
<dbReference type="Pfam" id="PF00111">
    <property type="entry name" value="Fer2"/>
    <property type="match status" value="1"/>
</dbReference>
<dbReference type="CDD" id="cd00207">
    <property type="entry name" value="fer2"/>
    <property type="match status" value="1"/>
</dbReference>
<dbReference type="Gene3D" id="3.30.465.10">
    <property type="match status" value="1"/>
</dbReference>
<dbReference type="Gene3D" id="3.10.20.30">
    <property type="match status" value="1"/>
</dbReference>
<evidence type="ECO:0000259" key="10">
    <source>
        <dbReference type="PROSITE" id="PS51387"/>
    </source>
</evidence>
<dbReference type="InterPro" id="IPR002888">
    <property type="entry name" value="2Fe-2S-bd"/>
</dbReference>
<evidence type="ECO:0000256" key="1">
    <source>
        <dbReference type="ARBA" id="ARBA00001924"/>
    </source>
</evidence>
<name>A0ABQ6IC62_9MICO</name>
<dbReference type="Pfam" id="PF00941">
    <property type="entry name" value="FAD_binding_5"/>
    <property type="match status" value="1"/>
</dbReference>
<dbReference type="InterPro" id="IPR008274">
    <property type="entry name" value="AldOxase/xan_DH_MoCoBD1"/>
</dbReference>
<dbReference type="PANTHER" id="PTHR11908:SF132">
    <property type="entry name" value="ALDEHYDE OXIDASE 1-RELATED"/>
    <property type="match status" value="1"/>
</dbReference>
<dbReference type="InterPro" id="IPR016166">
    <property type="entry name" value="FAD-bd_PCMH"/>
</dbReference>
<dbReference type="InterPro" id="IPR036318">
    <property type="entry name" value="FAD-bd_PCMH-like_sf"/>
</dbReference>
<evidence type="ECO:0000256" key="5">
    <source>
        <dbReference type="ARBA" id="ARBA00022723"/>
    </source>
</evidence>
<dbReference type="InterPro" id="IPR002346">
    <property type="entry name" value="Mopterin_DH_FAD-bd"/>
</dbReference>
<keyword evidence="5" id="KW-0479">Metal-binding</keyword>
<dbReference type="Gene3D" id="3.90.1170.50">
    <property type="entry name" value="Aldehyde oxidase/xanthine dehydrogenase, a/b hammerhead"/>
    <property type="match status" value="1"/>
</dbReference>
<comment type="similarity">
    <text evidence="3">Belongs to the xanthine dehydrogenase family.</text>
</comment>
<feature type="region of interest" description="Disordered" evidence="8">
    <location>
        <begin position="669"/>
        <end position="714"/>
    </location>
</feature>
<dbReference type="InterPro" id="IPR000674">
    <property type="entry name" value="Ald_Oxase/Xan_DH_a/b"/>
</dbReference>
<organism evidence="11 12">
    <name type="scientific">Demequina litorisediminis</name>
    <dbReference type="NCBI Taxonomy" id="1849022"/>
    <lineage>
        <taxon>Bacteria</taxon>
        <taxon>Bacillati</taxon>
        <taxon>Actinomycetota</taxon>
        <taxon>Actinomycetes</taxon>
        <taxon>Micrococcales</taxon>
        <taxon>Demequinaceae</taxon>
        <taxon>Demequina</taxon>
    </lineage>
</organism>
<gene>
    <name evidence="11" type="ORF">GCM10025876_07860</name>
</gene>
<dbReference type="InterPro" id="IPR016169">
    <property type="entry name" value="FAD-bd_PCMH_sub2"/>
</dbReference>
<feature type="domain" description="2Fe-2S ferredoxin-type" evidence="9">
    <location>
        <begin position="265"/>
        <end position="340"/>
    </location>
</feature>
<dbReference type="RefSeq" id="WP_348523420.1">
    <property type="nucleotide sequence ID" value="NZ_BSUN01000001.1"/>
</dbReference>
<dbReference type="PROSITE" id="PS00197">
    <property type="entry name" value="2FE2S_FER_1"/>
    <property type="match status" value="1"/>
</dbReference>
<dbReference type="Gene3D" id="3.30.365.10">
    <property type="entry name" value="Aldehyde oxidase/xanthine dehydrogenase, molybdopterin binding domain"/>
    <property type="match status" value="1"/>
</dbReference>
<comment type="cofactor">
    <cofactor evidence="2">
        <name>FAD</name>
        <dbReference type="ChEBI" id="CHEBI:57692"/>
    </cofactor>
</comment>
<dbReference type="Proteomes" id="UP001157125">
    <property type="component" value="Unassembled WGS sequence"/>
</dbReference>
<feature type="compositionally biased region" description="Basic residues" evidence="8">
    <location>
        <begin position="699"/>
        <end position="714"/>
    </location>
</feature>
<comment type="cofactor">
    <cofactor evidence="1">
        <name>Mo-molybdopterin</name>
        <dbReference type="ChEBI" id="CHEBI:71302"/>
    </cofactor>
</comment>
<dbReference type="InterPro" id="IPR036884">
    <property type="entry name" value="2Fe-2S-bd_dom_sf"/>
</dbReference>
<dbReference type="InterPro" id="IPR037165">
    <property type="entry name" value="AldOxase/xan_DH_Mopterin-bd_sf"/>
</dbReference>
<sequence>MDLVAVRTMRVAHSRSDLVLAPGEEFMAGATWLYSESQPDVTGLVDLSAMGWAGIASEPDGSLTVGSMTTIAALAEWGDAAMVGASPLFRQCAESLLASFKVQTSATVGGNIARSFAAGAMIALGATLDATAEVWGPSGTDIVPVSAIPAGNGLSSLKRGEAIRAVTFPAAALASHTAHRRIALAEHGRSGALLTGRRDADGSCVLVITAATATPVVLRYATVPTPDEVVAAALAATGYYSDALGTGDWRRAVSATLLAEVAEEPGMTYSVNGAPVPGDPAPGQCLRTFLREAGHVEVKKGCDSGDCGACSVLIDGQAVHSCITPAQRARGREVTTAAGLAPAGELAPVQEALADHFGFQCGFCTPGMAVTASTLDAATVADPAALAKAMRGNLCRCTGYRPIREAITHAVCGTAEGCGGCTRTLARPEASAAPATSGPGVGATVTHPAADRIVAGHEPFTFDEMPAGTAHLAVLGSPHAHARVVAIDASAALAMDGVLAVLTHADSPDVWFSTGRHEHREDDPDDTRVIDDTMRFVGQRVAVVVAETKRLADLAVDAIRVDYDVLPHVLDPEAARSPGAPVLHPHRTPADRVADANRNVVASAHDATGDVEAALAASAVTASGTWQTARVTHGQIETHGAVAWVADDGRLTLRTSSQVPFLVRNEPGARARDGARQGARVHGTRGRRVRRQAGDVLRGHRRARDAAHRPARGL</sequence>
<dbReference type="InterPro" id="IPR006058">
    <property type="entry name" value="2Fe2S_fd_BS"/>
</dbReference>
<accession>A0ABQ6IC62</accession>
<dbReference type="InterPro" id="IPR036856">
    <property type="entry name" value="Ald_Oxase/Xan_DH_a/b_sf"/>
</dbReference>
<protein>
    <submittedName>
        <fullName evidence="11">Uncharacterized protein</fullName>
    </submittedName>
</protein>
<comment type="caution">
    <text evidence="11">The sequence shown here is derived from an EMBL/GenBank/DDBJ whole genome shotgun (WGS) entry which is preliminary data.</text>
</comment>
<feature type="domain" description="FAD-binding PCMH-type" evidence="10">
    <location>
        <begin position="1"/>
        <end position="173"/>
    </location>
</feature>
<dbReference type="PROSITE" id="PS51387">
    <property type="entry name" value="FAD_PCMH"/>
    <property type="match status" value="1"/>
</dbReference>
<reference evidence="12" key="1">
    <citation type="journal article" date="2019" name="Int. J. Syst. Evol. Microbiol.">
        <title>The Global Catalogue of Microorganisms (GCM) 10K type strain sequencing project: providing services to taxonomists for standard genome sequencing and annotation.</title>
        <authorList>
            <consortium name="The Broad Institute Genomics Platform"/>
            <consortium name="The Broad Institute Genome Sequencing Center for Infectious Disease"/>
            <person name="Wu L."/>
            <person name="Ma J."/>
        </authorList>
    </citation>
    <scope>NUCLEOTIDE SEQUENCE [LARGE SCALE GENOMIC DNA]</scope>
    <source>
        <strain evidence="12">NBRC 112299</strain>
    </source>
</reference>